<keyword evidence="3" id="KW-0479">Metal-binding</keyword>
<sequence>MTTKLLFGKLPVNFEESDLKKSQNEGKDLIARSGKKEGVYTLSSELLEKLQSPRFAPVWETNQELAFKPIKPFRHTDRGYFGDPSFDSLFKKTGARKKLLSPKLGLEIDGLQLSKLTPRQKDDLALLVEKKGVIVFRNQDFKELSFEDLKKWGQYYGPLHVHNSSGAPLNEPDFHLIFDFRDKEGKNRFFDRHNSFITWHSDVTYESQPAGITALAMLQTGEGGDTQFIDTIEAYDRLSPTMKVFLDGLQAVHTSKEQIEGAKSGGGIERKPIVHTIHPVVRYHPVLKKKALFVNGSVGGSLGGFTRKILGLKDEESDALLRFLLGHLRTCLDAHIRASWDDKTVVVWDNRRVIHTATSDLEADSIRHAFRVTPVAERPVANEKEFNEWTPEKEKELIKHTQEYLQLTPEEYYNKFYSTK</sequence>
<dbReference type="GO" id="GO:0005737">
    <property type="term" value="C:cytoplasm"/>
    <property type="evidence" value="ECO:0007669"/>
    <property type="project" value="TreeGrafter"/>
</dbReference>
<dbReference type="PANTHER" id="PTHR30468:SF1">
    <property type="entry name" value="ALPHA-KETOGLUTARATE-DEPENDENT SULFONATE DIOXYGENASE"/>
    <property type="match status" value="1"/>
</dbReference>
<evidence type="ECO:0000256" key="4">
    <source>
        <dbReference type="ARBA" id="ARBA00022964"/>
    </source>
</evidence>
<dbReference type="GO" id="GO:0046872">
    <property type="term" value="F:metal ion binding"/>
    <property type="evidence" value="ECO:0007669"/>
    <property type="project" value="UniProtKB-KW"/>
</dbReference>
<feature type="domain" description="TauD/TfdA-like" evidence="7">
    <location>
        <begin position="100"/>
        <end position="373"/>
    </location>
</feature>
<dbReference type="PANTHER" id="PTHR30468">
    <property type="entry name" value="ALPHA-KETOGLUTARATE-DEPENDENT SULFONATE DIOXYGENASE"/>
    <property type="match status" value="1"/>
</dbReference>
<comment type="cofactor">
    <cofactor evidence="1">
        <name>Fe(2+)</name>
        <dbReference type="ChEBI" id="CHEBI:29033"/>
    </cofactor>
</comment>
<dbReference type="Gene3D" id="3.60.130.10">
    <property type="entry name" value="Clavaminate synthase-like"/>
    <property type="match status" value="1"/>
</dbReference>
<evidence type="ECO:0000256" key="6">
    <source>
        <dbReference type="ARBA" id="ARBA00023004"/>
    </source>
</evidence>
<keyword evidence="4" id="KW-0223">Dioxygenase</keyword>
<dbReference type="InterPro" id="IPR051323">
    <property type="entry name" value="AtsK-like"/>
</dbReference>
<dbReference type="Proteomes" id="UP000662931">
    <property type="component" value="Chromosome 2"/>
</dbReference>
<dbReference type="KEGG" id="bnn:FOA43_002410"/>
<dbReference type="Pfam" id="PF02668">
    <property type="entry name" value="TauD"/>
    <property type="match status" value="1"/>
</dbReference>
<keyword evidence="5" id="KW-0560">Oxidoreductase</keyword>
<evidence type="ECO:0000256" key="1">
    <source>
        <dbReference type="ARBA" id="ARBA00001954"/>
    </source>
</evidence>
<name>A0A875RPH9_EENNA</name>
<reference evidence="8" key="1">
    <citation type="submission" date="2020-10" db="EMBL/GenBank/DDBJ databases">
        <authorList>
            <person name="Roach M.J.R."/>
        </authorList>
    </citation>
    <scope>NUCLEOTIDE SEQUENCE</scope>
    <source>
        <strain evidence="8">CBS 1945</strain>
    </source>
</reference>
<dbReference type="AlphaFoldDB" id="A0A875RPH9"/>
<keyword evidence="9" id="KW-1185">Reference proteome</keyword>
<dbReference type="SUPFAM" id="SSF51197">
    <property type="entry name" value="Clavaminate synthase-like"/>
    <property type="match status" value="1"/>
</dbReference>
<dbReference type="InterPro" id="IPR042098">
    <property type="entry name" value="TauD-like_sf"/>
</dbReference>
<dbReference type="OrthoDB" id="10257314at2759"/>
<organism evidence="8 9">
    <name type="scientific">Eeniella nana</name>
    <name type="common">Yeast</name>
    <name type="synonym">Brettanomyces nanus</name>
    <dbReference type="NCBI Taxonomy" id="13502"/>
    <lineage>
        <taxon>Eukaryota</taxon>
        <taxon>Fungi</taxon>
        <taxon>Dikarya</taxon>
        <taxon>Ascomycota</taxon>
        <taxon>Saccharomycotina</taxon>
        <taxon>Pichiomycetes</taxon>
        <taxon>Pichiales</taxon>
        <taxon>Pichiaceae</taxon>
        <taxon>Brettanomyces</taxon>
    </lineage>
</organism>
<evidence type="ECO:0000256" key="2">
    <source>
        <dbReference type="ARBA" id="ARBA00005896"/>
    </source>
</evidence>
<proteinExistence type="inferred from homology"/>
<evidence type="ECO:0000256" key="5">
    <source>
        <dbReference type="ARBA" id="ARBA00023002"/>
    </source>
</evidence>
<dbReference type="EMBL" id="CP064813">
    <property type="protein sequence ID" value="QPG75070.1"/>
    <property type="molecule type" value="Genomic_DNA"/>
</dbReference>
<accession>A0A875RPH9</accession>
<keyword evidence="6" id="KW-0408">Iron</keyword>
<dbReference type="InterPro" id="IPR003819">
    <property type="entry name" value="TauD/TfdA-like"/>
</dbReference>
<dbReference type="GO" id="GO:0044273">
    <property type="term" value="P:sulfur compound catabolic process"/>
    <property type="evidence" value="ECO:0007669"/>
    <property type="project" value="TreeGrafter"/>
</dbReference>
<evidence type="ECO:0000259" key="7">
    <source>
        <dbReference type="Pfam" id="PF02668"/>
    </source>
</evidence>
<evidence type="ECO:0000313" key="8">
    <source>
        <dbReference type="EMBL" id="QPG75070.1"/>
    </source>
</evidence>
<protein>
    <recommendedName>
        <fullName evidence="7">TauD/TfdA-like domain-containing protein</fullName>
    </recommendedName>
</protein>
<dbReference type="GO" id="GO:0000907">
    <property type="term" value="F:sulfonate dioxygenase activity"/>
    <property type="evidence" value="ECO:0007669"/>
    <property type="project" value="TreeGrafter"/>
</dbReference>
<evidence type="ECO:0000256" key="3">
    <source>
        <dbReference type="ARBA" id="ARBA00022723"/>
    </source>
</evidence>
<gene>
    <name evidence="8" type="ORF">FOA43_002410</name>
</gene>
<comment type="similarity">
    <text evidence="2">Belongs to the TfdA dioxygenase family.</text>
</comment>
<evidence type="ECO:0000313" key="9">
    <source>
        <dbReference type="Proteomes" id="UP000662931"/>
    </source>
</evidence>
<dbReference type="GeneID" id="62195811"/>
<dbReference type="FunFam" id="3.60.130.10:FF:000003">
    <property type="entry name" value="Alpha-ketoglutarate-dependent taurine dioxygenase"/>
    <property type="match status" value="1"/>
</dbReference>
<dbReference type="RefSeq" id="XP_038778635.1">
    <property type="nucleotide sequence ID" value="XM_038922707.1"/>
</dbReference>